<evidence type="ECO:0000313" key="1">
    <source>
        <dbReference type="EMBL" id="GJJ76099.1"/>
    </source>
</evidence>
<keyword evidence="2" id="KW-1185">Reference proteome</keyword>
<evidence type="ECO:0000313" key="2">
    <source>
        <dbReference type="Proteomes" id="UP000827284"/>
    </source>
</evidence>
<dbReference type="OrthoDB" id="2396317at2759"/>
<dbReference type="Proteomes" id="UP000827284">
    <property type="component" value="Unassembled WGS sequence"/>
</dbReference>
<dbReference type="EMBL" id="BQFW01000012">
    <property type="protein sequence ID" value="GJJ76099.1"/>
    <property type="molecule type" value="Genomic_DNA"/>
</dbReference>
<reference evidence="1" key="2">
    <citation type="journal article" date="2022" name="Microbiol. Resour. Announc.">
        <title>Whole-Genome Sequence of Entomortierella parvispora E1425, a Mucoromycotan Fungus Associated with Burkholderiaceae-Related Endosymbiotic Bacteria.</title>
        <authorList>
            <person name="Herlambang A."/>
            <person name="Guo Y."/>
            <person name="Takashima Y."/>
            <person name="Narisawa K."/>
            <person name="Ohta H."/>
            <person name="Nishizawa T."/>
        </authorList>
    </citation>
    <scope>NUCLEOTIDE SEQUENCE</scope>
    <source>
        <strain evidence="1">E1425</strain>
    </source>
</reference>
<sequence>MTRLEPPSLAPTTITRYQASPRFSGTSPFSSALSPFVVPELLQTIGYFLDSRSLQRCLLVCRSWHQVLLPIRWHSISLQYSGWGCGGRDDVKFSGPDLIFLRAHAHLIKKLKISADSFQDFTASFRRIKHAATNNPHHAHHYGCGSQHQSQSQVEQRPGIFELTCPNLSVLNLDQENDDEAFADGPSLVPMLWRHRFTVKDVTISCYSDGQNNKQGIFEALEVFSRLERLKLGHWPMGPLRNWVDHYESLWSRLQILVVHELWMNLVYEPFPLDEEEKALAWLRDCATQSNLHALEICNPGAGDSLRTKLQLLLILKSPHLTRLVWENCRTLDPEERPMALLASAIRAGRFSRGQQERLVSLSLGASDFRLLDFECLLRSLTGLKELDLHKSSFDRSSWKAMWERGPQFRRMLTVLNLGKCLQMDGALVHEILCEMPSLEIFEAGHVMEDNLLQDPRYWACEGLRELSVAMVDSRRRIGIDNEEQRWPKSRLVHQLSKLNRLRVLDLRNRRLFQDRELLPIKLTIEKAGCLDQLRSLHRIRCLRVPSLVLDPRQIKWKVDEAQWVLRHWVRLEELMFVALDDDLTMALLKEPFDSGLQ</sequence>
<accession>A0A9P3HG19</accession>
<dbReference type="InterPro" id="IPR036047">
    <property type="entry name" value="F-box-like_dom_sf"/>
</dbReference>
<dbReference type="AlphaFoldDB" id="A0A9P3HG19"/>
<dbReference type="SUPFAM" id="SSF81383">
    <property type="entry name" value="F-box domain"/>
    <property type="match status" value="1"/>
</dbReference>
<dbReference type="Gene3D" id="3.80.10.10">
    <property type="entry name" value="Ribonuclease Inhibitor"/>
    <property type="match status" value="1"/>
</dbReference>
<dbReference type="InterPro" id="IPR032675">
    <property type="entry name" value="LRR_dom_sf"/>
</dbReference>
<organism evidence="1 2">
    <name type="scientific">Entomortierella parvispora</name>
    <dbReference type="NCBI Taxonomy" id="205924"/>
    <lineage>
        <taxon>Eukaryota</taxon>
        <taxon>Fungi</taxon>
        <taxon>Fungi incertae sedis</taxon>
        <taxon>Mucoromycota</taxon>
        <taxon>Mortierellomycotina</taxon>
        <taxon>Mortierellomycetes</taxon>
        <taxon>Mortierellales</taxon>
        <taxon>Mortierellaceae</taxon>
        <taxon>Entomortierella</taxon>
    </lineage>
</organism>
<reference evidence="1" key="1">
    <citation type="submission" date="2021-11" db="EMBL/GenBank/DDBJ databases">
        <authorList>
            <person name="Herlambang A."/>
            <person name="Guo Y."/>
            <person name="Takashima Y."/>
            <person name="Nishizawa T."/>
        </authorList>
    </citation>
    <scope>NUCLEOTIDE SEQUENCE</scope>
    <source>
        <strain evidence="1">E1425</strain>
    </source>
</reference>
<name>A0A9P3HG19_9FUNG</name>
<proteinExistence type="predicted"/>
<comment type="caution">
    <text evidence="1">The sequence shown here is derived from an EMBL/GenBank/DDBJ whole genome shotgun (WGS) entry which is preliminary data.</text>
</comment>
<dbReference type="SUPFAM" id="SSF52047">
    <property type="entry name" value="RNI-like"/>
    <property type="match status" value="1"/>
</dbReference>
<gene>
    <name evidence="1" type="ORF">EMPS_08458</name>
</gene>
<evidence type="ECO:0008006" key="3">
    <source>
        <dbReference type="Google" id="ProtNLM"/>
    </source>
</evidence>
<protein>
    <recommendedName>
        <fullName evidence="3">F-box domain-containing protein</fullName>
    </recommendedName>
</protein>